<evidence type="ECO:0000313" key="4">
    <source>
        <dbReference type="Proteomes" id="UP000261166"/>
    </source>
</evidence>
<dbReference type="EMBL" id="QVLV01000003">
    <property type="protein sequence ID" value="RGE63563.1"/>
    <property type="molecule type" value="Genomic_DNA"/>
</dbReference>
<keyword evidence="3" id="KW-1185">Reference proteome</keyword>
<dbReference type="Proteomes" id="UP000260812">
    <property type="component" value="Unassembled WGS sequence"/>
</dbReference>
<evidence type="ECO:0000313" key="3">
    <source>
        <dbReference type="Proteomes" id="UP000260812"/>
    </source>
</evidence>
<protein>
    <submittedName>
        <fullName evidence="1">Uncharacterized protein</fullName>
    </submittedName>
</protein>
<reference evidence="1 4" key="1">
    <citation type="submission" date="2018-08" db="EMBL/GenBank/DDBJ databases">
        <title>A genome reference for cultivated species of the human gut microbiota.</title>
        <authorList>
            <person name="Zou Y."/>
            <person name="Xue W."/>
            <person name="Luo G."/>
        </authorList>
    </citation>
    <scope>NUCLEOTIDE SEQUENCE [LARGE SCALE GENOMIC DNA]</scope>
    <source>
        <strain evidence="2 4">AF26-4BH</strain>
        <strain evidence="1">TF05-5AC</strain>
    </source>
</reference>
<proteinExistence type="predicted"/>
<gene>
    <name evidence="2" type="ORF">DWY69_10395</name>
    <name evidence="1" type="ORF">DXC51_06340</name>
</gene>
<evidence type="ECO:0000313" key="1">
    <source>
        <dbReference type="EMBL" id="RGE63563.1"/>
    </source>
</evidence>
<organism evidence="1 3">
    <name type="scientific">Eisenbergiella massiliensis</name>
    <dbReference type="NCBI Taxonomy" id="1720294"/>
    <lineage>
        <taxon>Bacteria</taxon>
        <taxon>Bacillati</taxon>
        <taxon>Bacillota</taxon>
        <taxon>Clostridia</taxon>
        <taxon>Lachnospirales</taxon>
        <taxon>Lachnospiraceae</taxon>
        <taxon>Eisenbergiella</taxon>
    </lineage>
</organism>
<dbReference type="Proteomes" id="UP000261166">
    <property type="component" value="Unassembled WGS sequence"/>
</dbReference>
<dbReference type="AlphaFoldDB" id="A0A3E3I967"/>
<name>A0A3E3I967_9FIRM</name>
<dbReference type="EMBL" id="QVLU01000008">
    <property type="protein sequence ID" value="RGE71882.1"/>
    <property type="molecule type" value="Genomic_DNA"/>
</dbReference>
<sequence length="86" mass="9668">MCIKQEVAVTAAGNFGLWRCCFFCGFHEVFMGAWEVLTGTVTFLMWEYDRGMVKVGKTGGTGWTGEEEGDRLKIKPAGDSYAFRKR</sequence>
<accession>A0A3E3I967</accession>
<evidence type="ECO:0000313" key="2">
    <source>
        <dbReference type="EMBL" id="RGE71882.1"/>
    </source>
</evidence>
<comment type="caution">
    <text evidence="1">The sequence shown here is derived from an EMBL/GenBank/DDBJ whole genome shotgun (WGS) entry which is preliminary data.</text>
</comment>